<comment type="similarity">
    <text evidence="1">Belongs to the LysR transcriptional regulatory family.</text>
</comment>
<dbReference type="PANTHER" id="PTHR30346:SF29">
    <property type="entry name" value="LYSR SUBSTRATE-BINDING"/>
    <property type="match status" value="1"/>
</dbReference>
<keyword evidence="3 6" id="KW-0238">DNA-binding</keyword>
<reference evidence="7" key="1">
    <citation type="submission" date="2016-10" db="EMBL/GenBank/DDBJ databases">
        <authorList>
            <person name="Varghese N."/>
            <person name="Submissions S."/>
        </authorList>
    </citation>
    <scope>NUCLEOTIDE SEQUENCE [LARGE SCALE GENOMIC DNA]</scope>
    <source>
        <strain evidence="7">DSM 22951</strain>
    </source>
</reference>
<dbReference type="InterPro" id="IPR005119">
    <property type="entry name" value="LysR_subst-bd"/>
</dbReference>
<dbReference type="Pfam" id="PF00126">
    <property type="entry name" value="HTH_1"/>
    <property type="match status" value="1"/>
</dbReference>
<name>A0A2Y8ZZQ3_9MICO</name>
<dbReference type="Gene3D" id="1.10.10.10">
    <property type="entry name" value="Winged helix-like DNA-binding domain superfamily/Winged helix DNA-binding domain"/>
    <property type="match status" value="1"/>
</dbReference>
<dbReference type="PROSITE" id="PS50931">
    <property type="entry name" value="HTH_LYSR"/>
    <property type="match status" value="1"/>
</dbReference>
<dbReference type="EMBL" id="UESZ01000001">
    <property type="protein sequence ID" value="SSA35739.1"/>
    <property type="molecule type" value="Genomic_DNA"/>
</dbReference>
<dbReference type="GO" id="GO:0003700">
    <property type="term" value="F:DNA-binding transcription factor activity"/>
    <property type="evidence" value="ECO:0007669"/>
    <property type="project" value="InterPro"/>
</dbReference>
<dbReference type="InterPro" id="IPR036388">
    <property type="entry name" value="WH-like_DNA-bd_sf"/>
</dbReference>
<dbReference type="RefSeq" id="WP_109687216.1">
    <property type="nucleotide sequence ID" value="NZ_QGDN01000001.1"/>
</dbReference>
<dbReference type="SUPFAM" id="SSF46785">
    <property type="entry name" value="Winged helix' DNA-binding domain"/>
    <property type="match status" value="1"/>
</dbReference>
<dbReference type="GO" id="GO:0032993">
    <property type="term" value="C:protein-DNA complex"/>
    <property type="evidence" value="ECO:0007669"/>
    <property type="project" value="TreeGrafter"/>
</dbReference>
<feature type="domain" description="HTH lysR-type" evidence="5">
    <location>
        <begin position="1"/>
        <end position="58"/>
    </location>
</feature>
<keyword evidence="4" id="KW-0804">Transcription</keyword>
<evidence type="ECO:0000313" key="6">
    <source>
        <dbReference type="EMBL" id="SSA35739.1"/>
    </source>
</evidence>
<dbReference type="Pfam" id="PF03466">
    <property type="entry name" value="LysR_substrate"/>
    <property type="match status" value="1"/>
</dbReference>
<sequence length="302" mass="33399">MDERRLEMLREFDRRGSVTATAAALHVTPTAVSQQLHLLEREARATLLRRVGRGIELTDAGHELAAASVHLAAAREQLQARWDRYRGQVAGTVRLAVFPTAGQRFVPTLLSRLTGQPQIELIVSDLDVHSDDYAAYADRFDIVIAHRPVGDPSPVGAHDGDSFTVVPLVRERLAVAVAPGHRLADRHRVRPVTLARESWIGVPADWPFDRLLTQWFGAAGLTPHVVQRFEDLRMQEALVAAGHGIALLPRDSADDRGGQRLRLLDTIDGEPTRQIEAILRPDRAARAVVAEVLDHLRLLTAH</sequence>
<gene>
    <name evidence="6" type="ORF">SAMN04489750_3110</name>
</gene>
<evidence type="ECO:0000313" key="7">
    <source>
        <dbReference type="Proteomes" id="UP000250028"/>
    </source>
</evidence>
<proteinExistence type="inferred from homology"/>
<dbReference type="AlphaFoldDB" id="A0A2Y8ZZQ3"/>
<protein>
    <submittedName>
        <fullName evidence="6">DNA-binding transcriptional regulator, LysR family</fullName>
    </submittedName>
</protein>
<keyword evidence="2" id="KW-0805">Transcription regulation</keyword>
<dbReference type="SUPFAM" id="SSF53850">
    <property type="entry name" value="Periplasmic binding protein-like II"/>
    <property type="match status" value="1"/>
</dbReference>
<dbReference type="InterPro" id="IPR000847">
    <property type="entry name" value="LysR_HTH_N"/>
</dbReference>
<dbReference type="PANTHER" id="PTHR30346">
    <property type="entry name" value="TRANSCRIPTIONAL DUAL REGULATOR HCAR-RELATED"/>
    <property type="match status" value="1"/>
</dbReference>
<dbReference type="InterPro" id="IPR036390">
    <property type="entry name" value="WH_DNA-bd_sf"/>
</dbReference>
<evidence type="ECO:0000256" key="3">
    <source>
        <dbReference type="ARBA" id="ARBA00023125"/>
    </source>
</evidence>
<evidence type="ECO:0000256" key="4">
    <source>
        <dbReference type="ARBA" id="ARBA00023163"/>
    </source>
</evidence>
<dbReference type="Gene3D" id="3.40.190.10">
    <property type="entry name" value="Periplasmic binding protein-like II"/>
    <property type="match status" value="2"/>
</dbReference>
<dbReference type="CDD" id="cd05466">
    <property type="entry name" value="PBP2_LTTR_substrate"/>
    <property type="match status" value="1"/>
</dbReference>
<organism evidence="6 7">
    <name type="scientific">Branchiibius hedensis</name>
    <dbReference type="NCBI Taxonomy" id="672460"/>
    <lineage>
        <taxon>Bacteria</taxon>
        <taxon>Bacillati</taxon>
        <taxon>Actinomycetota</taxon>
        <taxon>Actinomycetes</taxon>
        <taxon>Micrococcales</taxon>
        <taxon>Dermacoccaceae</taxon>
        <taxon>Branchiibius</taxon>
    </lineage>
</organism>
<evidence type="ECO:0000256" key="2">
    <source>
        <dbReference type="ARBA" id="ARBA00023015"/>
    </source>
</evidence>
<evidence type="ECO:0000256" key="1">
    <source>
        <dbReference type="ARBA" id="ARBA00009437"/>
    </source>
</evidence>
<dbReference type="OrthoDB" id="4131546at2"/>
<evidence type="ECO:0000259" key="5">
    <source>
        <dbReference type="PROSITE" id="PS50931"/>
    </source>
</evidence>
<dbReference type="Proteomes" id="UP000250028">
    <property type="component" value="Unassembled WGS sequence"/>
</dbReference>
<keyword evidence="7" id="KW-1185">Reference proteome</keyword>
<dbReference type="GO" id="GO:0003677">
    <property type="term" value="F:DNA binding"/>
    <property type="evidence" value="ECO:0007669"/>
    <property type="project" value="UniProtKB-KW"/>
</dbReference>
<accession>A0A2Y8ZZQ3</accession>